<sequence length="275" mass="32174">MTVPSKKPVMVRQVFAEDLEREFAIIHSVIDRYSFVSMDTEFPGTIFKPDKQLVDITDPSFNYLFMRSNVNALHIIQLGLTLSDSQGNLPDFDTPYCYIWEFNFKDFDFEKNYYDKESVKLLKAQGIDFVKNREKGIDSRDFRRMVLNSKLVFNRSGLTWITFHSAYDFGFLVKILTQQELPYHVNFFTKQLIYFFGYKIYDIKHAFKYFGLHGGLERVAKLLNVARVAGESHQAGSDSLLTLQCFMKLKQSKVFDRINRILPALALYGLVRVRR</sequence>
<evidence type="ECO:0000256" key="13">
    <source>
        <dbReference type="ARBA" id="ARBA00022884"/>
    </source>
</evidence>
<evidence type="ECO:0000256" key="4">
    <source>
        <dbReference type="ARBA" id="ARBA00004496"/>
    </source>
</evidence>
<evidence type="ECO:0000256" key="17">
    <source>
        <dbReference type="ARBA" id="ARBA00025148"/>
    </source>
</evidence>
<evidence type="ECO:0000256" key="5">
    <source>
        <dbReference type="ARBA" id="ARBA00008372"/>
    </source>
</evidence>
<comment type="similarity">
    <text evidence="5">Belongs to the CAF1 family.</text>
</comment>
<dbReference type="PANTHER" id="PTHR10797">
    <property type="entry name" value="CCR4-NOT TRANSCRIPTION COMPLEX SUBUNIT"/>
    <property type="match status" value="1"/>
</dbReference>
<dbReference type="Pfam" id="PF04857">
    <property type="entry name" value="CAF1"/>
    <property type="match status" value="1"/>
</dbReference>
<dbReference type="GeneID" id="18586519"/>
<evidence type="ECO:0000256" key="7">
    <source>
        <dbReference type="ARBA" id="ARBA00012161"/>
    </source>
</evidence>
<protein>
    <recommendedName>
        <fullName evidence="7">poly(A)-specific ribonuclease</fullName>
        <ecNumber evidence="7">3.1.13.4</ecNumber>
    </recommendedName>
</protein>
<dbReference type="Gene3D" id="3.30.420.10">
    <property type="entry name" value="Ribonuclease H-like superfamily/Ribonuclease H"/>
    <property type="match status" value="1"/>
</dbReference>
<comment type="subcellular location">
    <subcellularLocation>
        <location evidence="4">Cytoplasm</location>
    </subcellularLocation>
    <subcellularLocation>
        <location evidence="3">Nucleus</location>
    </subcellularLocation>
</comment>
<dbReference type="InterPro" id="IPR012337">
    <property type="entry name" value="RNaseH-like_sf"/>
</dbReference>
<evidence type="ECO:0000256" key="15">
    <source>
        <dbReference type="ARBA" id="ARBA00023163"/>
    </source>
</evidence>
<evidence type="ECO:0000256" key="2">
    <source>
        <dbReference type="ARBA" id="ARBA00001968"/>
    </source>
</evidence>
<evidence type="ECO:0000256" key="6">
    <source>
        <dbReference type="ARBA" id="ARBA00011757"/>
    </source>
</evidence>
<evidence type="ECO:0000256" key="9">
    <source>
        <dbReference type="ARBA" id="ARBA00022722"/>
    </source>
</evidence>
<keyword evidence="14" id="KW-0805">Transcription regulation</keyword>
<name>A0AB32UM07_THECC</name>
<dbReference type="Proteomes" id="UP000694886">
    <property type="component" value="Chromosome 10"/>
</dbReference>
<comment type="function">
    <text evidence="17">Ubiquitous transcription factor required for a diverse set of processes. It is a component of the CCR4 complex involved in the control of gene expression.</text>
</comment>
<reference evidence="18" key="1">
    <citation type="journal article" date="1997" name="Nucleic Acids Res.">
        <title>tRNAscan-SE: a program for improved detection of transfer RNA genes in genomic sequence.</title>
        <authorList>
            <person name="Lowe T.M."/>
            <person name="Eddy S.R."/>
        </authorList>
    </citation>
    <scope>NUCLEOTIDE SEQUENCE [LARGE SCALE GENOMIC DNA]</scope>
    <source>
        <strain evidence="18">r\B97-61/B2</strain>
    </source>
</reference>
<dbReference type="AlphaFoldDB" id="A0AB32UM07"/>
<keyword evidence="15" id="KW-0804">Transcription</keyword>
<keyword evidence="12" id="KW-0269">Exonuclease</keyword>
<proteinExistence type="inferred from homology"/>
<evidence type="ECO:0000313" key="19">
    <source>
        <dbReference type="RefSeq" id="XP_007010027.2"/>
    </source>
</evidence>
<dbReference type="GO" id="GO:0030014">
    <property type="term" value="C:CCR4-NOT complex"/>
    <property type="evidence" value="ECO:0007669"/>
    <property type="project" value="InterPro"/>
</dbReference>
<comment type="subunit">
    <text evidence="6">Component of the CCR4-NOT complex, at least composed of CRR4 and CAF1 proteins.</text>
</comment>
<dbReference type="InterPro" id="IPR006941">
    <property type="entry name" value="RNase_CAF1"/>
</dbReference>
<evidence type="ECO:0000256" key="14">
    <source>
        <dbReference type="ARBA" id="ARBA00023015"/>
    </source>
</evidence>
<evidence type="ECO:0000256" key="3">
    <source>
        <dbReference type="ARBA" id="ARBA00004123"/>
    </source>
</evidence>
<gene>
    <name evidence="19" type="primary">LOC18586519</name>
</gene>
<dbReference type="Gramene" id="Tc10v2_t007150.1">
    <property type="protein sequence ID" value="Tc10v2_p007150.1"/>
    <property type="gene ID" value="Tc10v2_g007150"/>
</dbReference>
<evidence type="ECO:0000256" key="10">
    <source>
        <dbReference type="ARBA" id="ARBA00022723"/>
    </source>
</evidence>
<keyword evidence="9" id="KW-0540">Nuclease</keyword>
<accession>A0AB32UM07</accession>
<evidence type="ECO:0000256" key="12">
    <source>
        <dbReference type="ARBA" id="ARBA00022839"/>
    </source>
</evidence>
<evidence type="ECO:0000313" key="18">
    <source>
        <dbReference type="Proteomes" id="UP000694886"/>
    </source>
</evidence>
<evidence type="ECO:0000256" key="8">
    <source>
        <dbReference type="ARBA" id="ARBA00022490"/>
    </source>
</evidence>
<dbReference type="RefSeq" id="XP_007010027.2">
    <property type="nucleotide sequence ID" value="XM_007009965.2"/>
</dbReference>
<dbReference type="KEGG" id="tcc:18586519"/>
<keyword evidence="13" id="KW-0694">RNA-binding</keyword>
<keyword evidence="10" id="KW-0479">Metal-binding</keyword>
<evidence type="ECO:0000256" key="1">
    <source>
        <dbReference type="ARBA" id="ARBA00001663"/>
    </source>
</evidence>
<keyword evidence="16" id="KW-0539">Nucleus</keyword>
<comment type="cofactor">
    <cofactor evidence="2">
        <name>a divalent metal cation</name>
        <dbReference type="ChEBI" id="CHEBI:60240"/>
    </cofactor>
</comment>
<dbReference type="GO" id="GO:0046872">
    <property type="term" value="F:metal ion binding"/>
    <property type="evidence" value="ECO:0007669"/>
    <property type="project" value="UniProtKB-KW"/>
</dbReference>
<reference evidence="19" key="2">
    <citation type="submission" date="2025-08" db="UniProtKB">
        <authorList>
            <consortium name="RefSeq"/>
        </authorList>
    </citation>
    <scope>IDENTIFICATION</scope>
</reference>
<dbReference type="InterPro" id="IPR036397">
    <property type="entry name" value="RNaseH_sf"/>
</dbReference>
<dbReference type="SUPFAM" id="SSF53098">
    <property type="entry name" value="Ribonuclease H-like"/>
    <property type="match status" value="1"/>
</dbReference>
<dbReference type="GO" id="GO:0005634">
    <property type="term" value="C:nucleus"/>
    <property type="evidence" value="ECO:0007669"/>
    <property type="project" value="UniProtKB-SubCell"/>
</dbReference>
<keyword evidence="8" id="KW-0963">Cytoplasm</keyword>
<dbReference type="GO" id="GO:0003723">
    <property type="term" value="F:RNA binding"/>
    <property type="evidence" value="ECO:0007669"/>
    <property type="project" value="UniProtKB-KW"/>
</dbReference>
<dbReference type="InterPro" id="IPR039637">
    <property type="entry name" value="CNOT7/CNOT8/Pop2"/>
</dbReference>
<dbReference type="GO" id="GO:0005737">
    <property type="term" value="C:cytoplasm"/>
    <property type="evidence" value="ECO:0007669"/>
    <property type="project" value="UniProtKB-SubCell"/>
</dbReference>
<evidence type="ECO:0000256" key="16">
    <source>
        <dbReference type="ARBA" id="ARBA00023242"/>
    </source>
</evidence>
<keyword evidence="11" id="KW-0378">Hydrolase</keyword>
<dbReference type="EC" id="3.1.13.4" evidence="7"/>
<dbReference type="GO" id="GO:0004535">
    <property type="term" value="F:poly(A)-specific ribonuclease activity"/>
    <property type="evidence" value="ECO:0007669"/>
    <property type="project" value="UniProtKB-EC"/>
</dbReference>
<evidence type="ECO:0000256" key="11">
    <source>
        <dbReference type="ARBA" id="ARBA00022801"/>
    </source>
</evidence>
<organism evidence="18 19">
    <name type="scientific">Theobroma cacao</name>
    <name type="common">Cacao</name>
    <name type="synonym">Cocoa</name>
    <dbReference type="NCBI Taxonomy" id="3641"/>
    <lineage>
        <taxon>Eukaryota</taxon>
        <taxon>Viridiplantae</taxon>
        <taxon>Streptophyta</taxon>
        <taxon>Embryophyta</taxon>
        <taxon>Tracheophyta</taxon>
        <taxon>Spermatophyta</taxon>
        <taxon>Magnoliopsida</taxon>
        <taxon>eudicotyledons</taxon>
        <taxon>Gunneridae</taxon>
        <taxon>Pentapetalae</taxon>
        <taxon>rosids</taxon>
        <taxon>malvids</taxon>
        <taxon>Malvales</taxon>
        <taxon>Malvaceae</taxon>
        <taxon>Byttnerioideae</taxon>
        <taxon>Theobroma</taxon>
    </lineage>
</organism>
<comment type="catalytic activity">
    <reaction evidence="1">
        <text>Exonucleolytic cleavage of poly(A) to 5'-AMP.</text>
        <dbReference type="EC" id="3.1.13.4"/>
    </reaction>
</comment>